<keyword evidence="4" id="KW-0479">Metal-binding</keyword>
<dbReference type="Proteomes" id="UP000037507">
    <property type="component" value="Unassembled WGS sequence"/>
</dbReference>
<dbReference type="GO" id="GO:0004222">
    <property type="term" value="F:metalloendopeptidase activity"/>
    <property type="evidence" value="ECO:0007669"/>
    <property type="project" value="TreeGrafter"/>
</dbReference>
<evidence type="ECO:0000256" key="2">
    <source>
        <dbReference type="ARBA" id="ARBA00004196"/>
    </source>
</evidence>
<keyword evidence="6" id="KW-0862">Zinc</keyword>
<keyword evidence="7" id="KW-0482">Metalloprotease</keyword>
<feature type="domain" description="Csd3-like second N-terminal" evidence="9">
    <location>
        <begin position="222"/>
        <end position="332"/>
    </location>
</feature>
<protein>
    <submittedName>
        <fullName evidence="10">Peptidase M23</fullName>
    </submittedName>
</protein>
<evidence type="ECO:0000259" key="9">
    <source>
        <dbReference type="Pfam" id="PF19425"/>
    </source>
</evidence>
<reference evidence="10" key="1">
    <citation type="submission" date="2017-04" db="EMBL/GenBank/DDBJ databases">
        <title>Unexpected and diverse lifestyles within the genus Limnohabitans.</title>
        <authorList>
            <person name="Kasalicky V."/>
            <person name="Mehrshad M."/>
            <person name="Andrei S.-A."/>
            <person name="Salcher M."/>
            <person name="Kratochvilova H."/>
            <person name="Simek K."/>
            <person name="Ghai R."/>
        </authorList>
    </citation>
    <scope>NUCLEOTIDE SEQUENCE [LARGE SCALE GENOMIC DNA]</scope>
    <source>
        <strain evidence="10">II-D5</strain>
    </source>
</reference>
<feature type="domain" description="M23ase beta-sheet core" evidence="8">
    <location>
        <begin position="351"/>
        <end position="445"/>
    </location>
</feature>
<dbReference type="InterPro" id="IPR011055">
    <property type="entry name" value="Dup_hybrid_motif"/>
</dbReference>
<dbReference type="InterPro" id="IPR045834">
    <property type="entry name" value="Csd3_N2"/>
</dbReference>
<dbReference type="GO" id="GO:0046872">
    <property type="term" value="F:metal ion binding"/>
    <property type="evidence" value="ECO:0007669"/>
    <property type="project" value="UniProtKB-KW"/>
</dbReference>
<dbReference type="Gene3D" id="3.10.450.350">
    <property type="match status" value="2"/>
</dbReference>
<dbReference type="Pfam" id="PF01551">
    <property type="entry name" value="Peptidase_M23"/>
    <property type="match status" value="1"/>
</dbReference>
<dbReference type="GO" id="GO:0006508">
    <property type="term" value="P:proteolysis"/>
    <property type="evidence" value="ECO:0007669"/>
    <property type="project" value="UniProtKB-KW"/>
</dbReference>
<name>A0A2T7UB66_9BURK</name>
<evidence type="ECO:0000313" key="10">
    <source>
        <dbReference type="EMBL" id="PVE41904.1"/>
    </source>
</evidence>
<evidence type="ECO:0000313" key="11">
    <source>
        <dbReference type="Proteomes" id="UP000037507"/>
    </source>
</evidence>
<evidence type="ECO:0000256" key="3">
    <source>
        <dbReference type="ARBA" id="ARBA00022670"/>
    </source>
</evidence>
<dbReference type="Pfam" id="PF19425">
    <property type="entry name" value="Csd3_N2"/>
    <property type="match status" value="1"/>
</dbReference>
<evidence type="ECO:0000256" key="1">
    <source>
        <dbReference type="ARBA" id="ARBA00001947"/>
    </source>
</evidence>
<evidence type="ECO:0000259" key="8">
    <source>
        <dbReference type="Pfam" id="PF01551"/>
    </source>
</evidence>
<accession>A0A2T7UB66</accession>
<evidence type="ECO:0000256" key="4">
    <source>
        <dbReference type="ARBA" id="ARBA00022723"/>
    </source>
</evidence>
<organism evidence="10 11">
    <name type="scientific">Limnohabitans planktonicus II-D5</name>
    <dbReference type="NCBI Taxonomy" id="1293045"/>
    <lineage>
        <taxon>Bacteria</taxon>
        <taxon>Pseudomonadati</taxon>
        <taxon>Pseudomonadota</taxon>
        <taxon>Betaproteobacteria</taxon>
        <taxon>Burkholderiales</taxon>
        <taxon>Comamonadaceae</taxon>
        <taxon>Limnohabitans</taxon>
    </lineage>
</organism>
<keyword evidence="5" id="KW-0378">Hydrolase</keyword>
<gene>
    <name evidence="10" type="ORF">H663_015025</name>
</gene>
<keyword evidence="3" id="KW-0645">Protease</keyword>
<dbReference type="CDD" id="cd12797">
    <property type="entry name" value="M23_peptidase"/>
    <property type="match status" value="1"/>
</dbReference>
<comment type="cofactor">
    <cofactor evidence="1">
        <name>Zn(2+)</name>
        <dbReference type="ChEBI" id="CHEBI:29105"/>
    </cofactor>
</comment>
<dbReference type="InterPro" id="IPR050570">
    <property type="entry name" value="Cell_wall_metabolism_enzyme"/>
</dbReference>
<dbReference type="GO" id="GO:0030313">
    <property type="term" value="C:cell envelope"/>
    <property type="evidence" value="ECO:0007669"/>
    <property type="project" value="UniProtKB-SubCell"/>
</dbReference>
<keyword evidence="11" id="KW-1185">Reference proteome</keyword>
<dbReference type="STRING" id="1293045.H663_08890"/>
<dbReference type="SUPFAM" id="SSF51261">
    <property type="entry name" value="Duplicated hybrid motif"/>
    <property type="match status" value="1"/>
</dbReference>
<dbReference type="PANTHER" id="PTHR21666:SF288">
    <property type="entry name" value="CELL DIVISION PROTEIN YTFB"/>
    <property type="match status" value="1"/>
</dbReference>
<dbReference type="Gene3D" id="2.70.70.10">
    <property type="entry name" value="Glucose Permease (Domain IIA)"/>
    <property type="match status" value="1"/>
</dbReference>
<evidence type="ECO:0000256" key="6">
    <source>
        <dbReference type="ARBA" id="ARBA00022833"/>
    </source>
</evidence>
<dbReference type="AlphaFoldDB" id="A0A2T7UB66"/>
<dbReference type="EMBL" id="LFYT02000022">
    <property type="protein sequence ID" value="PVE41904.1"/>
    <property type="molecule type" value="Genomic_DNA"/>
</dbReference>
<comment type="caution">
    <text evidence="10">The sequence shown here is derived from an EMBL/GenBank/DDBJ whole genome shotgun (WGS) entry which is preliminary data.</text>
</comment>
<dbReference type="OrthoDB" id="9815245at2"/>
<proteinExistence type="predicted"/>
<evidence type="ECO:0000256" key="7">
    <source>
        <dbReference type="ARBA" id="ARBA00023049"/>
    </source>
</evidence>
<dbReference type="PANTHER" id="PTHR21666">
    <property type="entry name" value="PEPTIDASE-RELATED"/>
    <property type="match status" value="1"/>
</dbReference>
<evidence type="ECO:0000256" key="5">
    <source>
        <dbReference type="ARBA" id="ARBA00022801"/>
    </source>
</evidence>
<dbReference type="RefSeq" id="WP_053172299.1">
    <property type="nucleotide sequence ID" value="NZ_LFYT02000022.1"/>
</dbReference>
<dbReference type="InterPro" id="IPR016047">
    <property type="entry name" value="M23ase_b-sheet_dom"/>
</dbReference>
<comment type="subcellular location">
    <subcellularLocation>
        <location evidence="2">Cell envelope</location>
    </subcellularLocation>
</comment>
<sequence length="488" mass="53146">MSFFTSLRQQVSSASLSSLQRFSHLLGRTLHSIQKGLAWLDGQHPHLAKFSQPVVRLLTRHPKTISISLASVLLAGGGGAFAIVNLGPDIADQPVVTVTTPIEIPQLQAQAAVLDLSQLRLTRTDTTRSADTPESLLRRLGLVDAQAAAFLRSNPLARLALQQAGRSVSAELTGEQLLSELNVRWLKSENDTFFQRMKVQRTAQGLQASLETSPMNTSIRMTGGTVASSLYDAADEARLPDSVISQLTQIFSNQIDFHRTLRKGARFSVIYEVLEADGEPLRTGRVLSAEFNNDNKTYEAVWFQEPGQKGNYYSLDGKSLSRAYLASPVAFSRKTSGFSMRLHPIFQTMQAHRGVDYAAPTGTPAQTVGDGVVEFAGVQGGFGNMVIVRHGNNHTTVYAHLSRIQVRKGQTVQKGQVVGAVGSTGWSTGPHLHFEFRVNGVHVDPQKIIQQAQSSPISPAAMAKFNVLVGQTRSQLQAAAQMREINIQ</sequence>